<name>A0A6X7MUQ4_SALEN</name>
<dbReference type="EMBL" id="DAAGDA010000004">
    <property type="protein sequence ID" value="HAB2527728.1"/>
    <property type="molecule type" value="Genomic_DNA"/>
</dbReference>
<reference evidence="1" key="1">
    <citation type="journal article" date="2018" name="Genome Biol.">
        <title>SKESA: strategic k-mer extension for scrupulous assemblies.</title>
        <authorList>
            <person name="Souvorov A."/>
            <person name="Agarwala R."/>
            <person name="Lipman D.J."/>
        </authorList>
    </citation>
    <scope>NUCLEOTIDE SEQUENCE</scope>
    <source>
        <strain evidence="2">ILBSalm5410172</strain>
        <strain evidence="1">ILBSalm5516437</strain>
    </source>
</reference>
<dbReference type="AlphaFoldDB" id="A0A6X7MUQ4"/>
<accession>A0A6X7MUQ4</accession>
<evidence type="ECO:0000313" key="2">
    <source>
        <dbReference type="EMBL" id="HAB2527728.1"/>
    </source>
</evidence>
<evidence type="ECO:0000313" key="1">
    <source>
        <dbReference type="EMBL" id="HAB1475339.1"/>
    </source>
</evidence>
<comment type="caution">
    <text evidence="1">The sequence shown here is derived from an EMBL/GenBank/DDBJ whole genome shotgun (WGS) entry which is preliminary data.</text>
</comment>
<reference evidence="1" key="2">
    <citation type="submission" date="2019-02" db="EMBL/GenBank/DDBJ databases">
        <authorList>
            <consortium name="NCBI Pathogen Detection Project"/>
        </authorList>
    </citation>
    <scope>NUCLEOTIDE SEQUENCE</scope>
    <source>
        <strain evidence="2">ILBSalm5410172</strain>
        <strain evidence="1">ILBSalm5516437</strain>
    </source>
</reference>
<proteinExistence type="predicted"/>
<organism evidence="1">
    <name type="scientific">Salmonella enteritidis</name>
    <dbReference type="NCBI Taxonomy" id="149539"/>
    <lineage>
        <taxon>Bacteria</taxon>
        <taxon>Pseudomonadati</taxon>
        <taxon>Pseudomonadota</taxon>
        <taxon>Gammaproteobacteria</taxon>
        <taxon>Enterobacterales</taxon>
        <taxon>Enterobacteriaceae</taxon>
        <taxon>Salmonella</taxon>
    </lineage>
</organism>
<gene>
    <name evidence="1" type="ORF">GI682_08310</name>
    <name evidence="2" type="ORF">GJE76_13525</name>
</gene>
<protein>
    <recommendedName>
        <fullName evidence="3">RHS repeat protein</fullName>
    </recommendedName>
</protein>
<sequence length="108" mass="12278">MTYVAPMGRQIDLQAVEPGSGFYSPGEGLAVRRSEQGHWLISSDDGVYRLFEADPFSPQRRRLKMLGDRNSNCQHLTYDNHGRLVEISGDRQRPCIRLHYELAATRSA</sequence>
<evidence type="ECO:0008006" key="3">
    <source>
        <dbReference type="Google" id="ProtNLM"/>
    </source>
</evidence>
<dbReference type="EMBL" id="DAAFTM010000003">
    <property type="protein sequence ID" value="HAB1475339.1"/>
    <property type="molecule type" value="Genomic_DNA"/>
</dbReference>